<evidence type="ECO:0000256" key="4">
    <source>
        <dbReference type="PIRSR" id="PIRSR602129-50"/>
    </source>
</evidence>
<evidence type="ECO:0000256" key="3">
    <source>
        <dbReference type="ARBA" id="ARBA00022898"/>
    </source>
</evidence>
<evidence type="ECO:0000256" key="1">
    <source>
        <dbReference type="ARBA" id="ARBA00001933"/>
    </source>
</evidence>
<dbReference type="Proteomes" id="UP000688137">
    <property type="component" value="Unassembled WGS sequence"/>
</dbReference>
<dbReference type="AlphaFoldDB" id="A0A8S1QBZ4"/>
<dbReference type="EMBL" id="CAJJDM010000157">
    <property type="protein sequence ID" value="CAD8112527.1"/>
    <property type="molecule type" value="Genomic_DNA"/>
</dbReference>
<keyword evidence="3 4" id="KW-0663">Pyridoxal phosphate</keyword>
<dbReference type="GO" id="GO:0030170">
    <property type="term" value="F:pyridoxal phosphate binding"/>
    <property type="evidence" value="ECO:0007669"/>
    <property type="project" value="InterPro"/>
</dbReference>
<feature type="modified residue" description="N6-(pyridoxal phosphate)lysine" evidence="4">
    <location>
        <position position="310"/>
    </location>
</feature>
<evidence type="ECO:0000313" key="6">
    <source>
        <dbReference type="Proteomes" id="UP000688137"/>
    </source>
</evidence>
<proteinExistence type="predicted"/>
<reference evidence="5" key="1">
    <citation type="submission" date="2021-01" db="EMBL/GenBank/DDBJ databases">
        <authorList>
            <consortium name="Genoscope - CEA"/>
            <person name="William W."/>
        </authorList>
    </citation>
    <scope>NUCLEOTIDE SEQUENCE</scope>
</reference>
<dbReference type="OMA" id="NPGFNWS"/>
<evidence type="ECO:0008006" key="7">
    <source>
        <dbReference type="Google" id="ProtNLM"/>
    </source>
</evidence>
<dbReference type="PANTHER" id="PTHR11999:SF70">
    <property type="entry name" value="MIP05841P"/>
    <property type="match status" value="1"/>
</dbReference>
<keyword evidence="2" id="KW-0456">Lyase</keyword>
<protein>
    <recommendedName>
        <fullName evidence="7">Aromatic-L-amino-acid decarboxylase</fullName>
    </recommendedName>
</protein>
<dbReference type="InterPro" id="IPR002129">
    <property type="entry name" value="PyrdxlP-dep_de-COase"/>
</dbReference>
<organism evidence="5 6">
    <name type="scientific">Paramecium primaurelia</name>
    <dbReference type="NCBI Taxonomy" id="5886"/>
    <lineage>
        <taxon>Eukaryota</taxon>
        <taxon>Sar</taxon>
        <taxon>Alveolata</taxon>
        <taxon>Ciliophora</taxon>
        <taxon>Intramacronucleata</taxon>
        <taxon>Oligohymenophorea</taxon>
        <taxon>Peniculida</taxon>
        <taxon>Parameciidae</taxon>
        <taxon>Paramecium</taxon>
    </lineage>
</organism>
<evidence type="ECO:0000313" key="5">
    <source>
        <dbReference type="EMBL" id="CAD8112527.1"/>
    </source>
</evidence>
<dbReference type="PANTHER" id="PTHR11999">
    <property type="entry name" value="GROUP II PYRIDOXAL-5-PHOSPHATE DECARBOXYLASE"/>
    <property type="match status" value="1"/>
</dbReference>
<gene>
    <name evidence="5" type="ORF">PPRIM_AZ9-3.1.T1520011</name>
</gene>
<sequence>MSKKFLNTEILVEAGTKMLQMVSNKFEDIANLKYPVVPQVQPGFLRQQFSEKPPLEPESLDNILQETETKIFPGLTLWSHPNFYAYYPSNITHASIIAEIFASAFGTPGFQWLASPAQTELENIVVDWVVYGLDLPTKFLMKNQGGGTIAGTVSDAIFISVHAAKRRKMKQLNINTDSAQICKFVGYYIESAHACATKALHLKDIYYQRKLPVIFNDELQNYVVDLEKAIEIIEQDIKDGLIPFWLSCSFGTTGTCAFDPIDKLGEICQKYQIWFNVDAAYAGSSWLINEYREKAQGLEFADSIEINFAKLMMCGLTGSLFYVNDKSELAEAMGNKIDFEIYKNKFTDNYDVWDYKDWQVALGKRFNSIKMFWMIKSLGLNGMREQILQKIEVANHFEQLVKASNKFRLFTKPQLGLVTFILVNEDLAIQNKLNRKLQELINQNTMNGFISGSEIKGIFYLRISIANHTTTKQNVEEFWNHIQKLSEQL</sequence>
<evidence type="ECO:0000256" key="2">
    <source>
        <dbReference type="ARBA" id="ARBA00022793"/>
    </source>
</evidence>
<comment type="caution">
    <text evidence="5">The sequence shown here is derived from an EMBL/GenBank/DDBJ whole genome shotgun (WGS) entry which is preliminary data.</text>
</comment>
<keyword evidence="6" id="KW-1185">Reference proteome</keyword>
<accession>A0A8S1QBZ4</accession>
<dbReference type="GO" id="GO:0019752">
    <property type="term" value="P:carboxylic acid metabolic process"/>
    <property type="evidence" value="ECO:0007669"/>
    <property type="project" value="InterPro"/>
</dbReference>
<comment type="cofactor">
    <cofactor evidence="1 4">
        <name>pyridoxal 5'-phosphate</name>
        <dbReference type="ChEBI" id="CHEBI:597326"/>
    </cofactor>
</comment>
<dbReference type="InterPro" id="IPR010977">
    <property type="entry name" value="Aromatic_deC"/>
</dbReference>
<dbReference type="GO" id="GO:0005737">
    <property type="term" value="C:cytoplasm"/>
    <property type="evidence" value="ECO:0007669"/>
    <property type="project" value="TreeGrafter"/>
</dbReference>
<dbReference type="GO" id="GO:0016831">
    <property type="term" value="F:carboxy-lyase activity"/>
    <property type="evidence" value="ECO:0007669"/>
    <property type="project" value="UniProtKB-KW"/>
</dbReference>
<keyword evidence="2" id="KW-0210">Decarboxylase</keyword>
<name>A0A8S1QBZ4_PARPR</name>
<dbReference type="Pfam" id="PF00282">
    <property type="entry name" value="Pyridoxal_deC"/>
    <property type="match status" value="1"/>
</dbReference>